<sequence length="106" mass="11554">MFPTNCFSPLGCKLEAGKEIVFNPEDDDFEHQLDLRMACIDTTTKDELHVVEVEGQDEEGQKVLAVLASLKPSTLPSVSRPRPESYVMPAWLVANSPPLSGPPSAS</sequence>
<evidence type="ECO:0000313" key="5">
    <source>
        <dbReference type="EMBL" id="KAJ3589289.1"/>
    </source>
</evidence>
<keyword evidence="6" id="KW-1185">Reference proteome</keyword>
<dbReference type="GO" id="GO:0003682">
    <property type="term" value="F:chromatin binding"/>
    <property type="evidence" value="ECO:0007669"/>
    <property type="project" value="TreeGrafter"/>
</dbReference>
<dbReference type="GO" id="GO:0045944">
    <property type="term" value="P:positive regulation of transcription by RNA polymerase II"/>
    <property type="evidence" value="ECO:0007669"/>
    <property type="project" value="TreeGrafter"/>
</dbReference>
<dbReference type="Proteomes" id="UP001148018">
    <property type="component" value="Unassembled WGS sequence"/>
</dbReference>
<dbReference type="InterPro" id="IPR004301">
    <property type="entry name" value="Nucleoplasmin"/>
</dbReference>
<evidence type="ECO:0000259" key="4">
    <source>
        <dbReference type="Pfam" id="PF03066"/>
    </source>
</evidence>
<dbReference type="GO" id="GO:0042393">
    <property type="term" value="F:histone binding"/>
    <property type="evidence" value="ECO:0007669"/>
    <property type="project" value="TreeGrafter"/>
</dbReference>
<dbReference type="SUPFAM" id="SSF69203">
    <property type="entry name" value="Nucleoplasmin-like core domain"/>
    <property type="match status" value="1"/>
</dbReference>
<dbReference type="InterPro" id="IPR024057">
    <property type="entry name" value="Nucleoplasmin_core_dom"/>
</dbReference>
<dbReference type="GO" id="GO:0000055">
    <property type="term" value="P:ribosomal large subunit export from nucleus"/>
    <property type="evidence" value="ECO:0007669"/>
    <property type="project" value="TreeGrafter"/>
</dbReference>
<dbReference type="GO" id="GO:0005737">
    <property type="term" value="C:cytoplasm"/>
    <property type="evidence" value="ECO:0007669"/>
    <property type="project" value="TreeGrafter"/>
</dbReference>
<dbReference type="AlphaFoldDB" id="A0A9Q0DIZ8"/>
<evidence type="ECO:0000256" key="2">
    <source>
        <dbReference type="ARBA" id="ARBA00010744"/>
    </source>
</evidence>
<dbReference type="GO" id="GO:0003723">
    <property type="term" value="F:RNA binding"/>
    <property type="evidence" value="ECO:0007669"/>
    <property type="project" value="TreeGrafter"/>
</dbReference>
<dbReference type="GO" id="GO:0000056">
    <property type="term" value="P:ribosomal small subunit export from nucleus"/>
    <property type="evidence" value="ECO:0007669"/>
    <property type="project" value="TreeGrafter"/>
</dbReference>
<dbReference type="GO" id="GO:0010824">
    <property type="term" value="P:regulation of centrosome duplication"/>
    <property type="evidence" value="ECO:0007669"/>
    <property type="project" value="TreeGrafter"/>
</dbReference>
<dbReference type="PANTHER" id="PTHR22747">
    <property type="entry name" value="NUCLEOPLASMIN"/>
    <property type="match status" value="1"/>
</dbReference>
<comment type="similarity">
    <text evidence="2">Belongs to the nucleoplasmin family.</text>
</comment>
<protein>
    <recommendedName>
        <fullName evidence="4">Nucleoplasmin core domain-containing protein</fullName>
    </recommendedName>
</protein>
<comment type="subcellular location">
    <subcellularLocation>
        <location evidence="1">Nucleus</location>
    </subcellularLocation>
</comment>
<evidence type="ECO:0000256" key="1">
    <source>
        <dbReference type="ARBA" id="ARBA00004123"/>
    </source>
</evidence>
<proteinExistence type="inferred from homology"/>
<dbReference type="InterPro" id="IPR036824">
    <property type="entry name" value="Nucleoplasmin_core_dom_sf"/>
</dbReference>
<accession>A0A9Q0DIZ8</accession>
<dbReference type="Pfam" id="PF03066">
    <property type="entry name" value="Nucleoplasmin"/>
    <property type="match status" value="1"/>
</dbReference>
<dbReference type="GO" id="GO:0042274">
    <property type="term" value="P:ribosomal small subunit biogenesis"/>
    <property type="evidence" value="ECO:0007669"/>
    <property type="project" value="TreeGrafter"/>
</dbReference>
<evidence type="ECO:0000313" key="6">
    <source>
        <dbReference type="Proteomes" id="UP001148018"/>
    </source>
</evidence>
<dbReference type="EMBL" id="JANIIK010000115">
    <property type="protein sequence ID" value="KAJ3589289.1"/>
    <property type="molecule type" value="Genomic_DNA"/>
</dbReference>
<dbReference type="OrthoDB" id="6075101at2759"/>
<dbReference type="Gene3D" id="2.60.120.340">
    <property type="entry name" value="Nucleoplasmin core domain"/>
    <property type="match status" value="1"/>
</dbReference>
<dbReference type="PANTHER" id="PTHR22747:SF42">
    <property type="entry name" value="NUCLEOPHOSMIN"/>
    <property type="match status" value="1"/>
</dbReference>
<dbReference type="GO" id="GO:0005813">
    <property type="term" value="C:centrosome"/>
    <property type="evidence" value="ECO:0007669"/>
    <property type="project" value="TreeGrafter"/>
</dbReference>
<feature type="domain" description="Nucleoplasmin core" evidence="4">
    <location>
        <begin position="11"/>
        <end position="79"/>
    </location>
</feature>
<dbReference type="GO" id="GO:1990904">
    <property type="term" value="C:ribonucleoprotein complex"/>
    <property type="evidence" value="ECO:0007669"/>
    <property type="project" value="TreeGrafter"/>
</dbReference>
<reference evidence="5" key="1">
    <citation type="submission" date="2022-07" db="EMBL/GenBank/DDBJ databases">
        <title>Chromosome-level genome of Muraenolepis orangiensis.</title>
        <authorList>
            <person name="Kim J."/>
        </authorList>
    </citation>
    <scope>NUCLEOTIDE SEQUENCE</scope>
    <source>
        <strain evidence="5">KU_S4_2022</strain>
        <tissue evidence="5">Muscle</tissue>
    </source>
</reference>
<dbReference type="GO" id="GO:0042273">
    <property type="term" value="P:ribosomal large subunit biogenesis"/>
    <property type="evidence" value="ECO:0007669"/>
    <property type="project" value="TreeGrafter"/>
</dbReference>
<keyword evidence="3" id="KW-0539">Nucleus</keyword>
<dbReference type="GO" id="GO:0005654">
    <property type="term" value="C:nucleoplasm"/>
    <property type="evidence" value="ECO:0007669"/>
    <property type="project" value="TreeGrafter"/>
</dbReference>
<comment type="caution">
    <text evidence="5">The sequence shown here is derived from an EMBL/GenBank/DDBJ whole genome shotgun (WGS) entry which is preliminary data.</text>
</comment>
<organism evidence="5 6">
    <name type="scientific">Muraenolepis orangiensis</name>
    <name type="common">Patagonian moray cod</name>
    <dbReference type="NCBI Taxonomy" id="630683"/>
    <lineage>
        <taxon>Eukaryota</taxon>
        <taxon>Metazoa</taxon>
        <taxon>Chordata</taxon>
        <taxon>Craniata</taxon>
        <taxon>Vertebrata</taxon>
        <taxon>Euteleostomi</taxon>
        <taxon>Actinopterygii</taxon>
        <taxon>Neopterygii</taxon>
        <taxon>Teleostei</taxon>
        <taxon>Neoteleostei</taxon>
        <taxon>Acanthomorphata</taxon>
        <taxon>Zeiogadaria</taxon>
        <taxon>Gadariae</taxon>
        <taxon>Gadiformes</taxon>
        <taxon>Muraenolepidoidei</taxon>
        <taxon>Muraenolepididae</taxon>
        <taxon>Muraenolepis</taxon>
    </lineage>
</organism>
<gene>
    <name evidence="5" type="ORF">NHX12_010134</name>
</gene>
<evidence type="ECO:0000256" key="3">
    <source>
        <dbReference type="ARBA" id="ARBA00023242"/>
    </source>
</evidence>
<name>A0A9Q0DIZ8_9TELE</name>
<dbReference type="GO" id="GO:0005730">
    <property type="term" value="C:nucleolus"/>
    <property type="evidence" value="ECO:0007669"/>
    <property type="project" value="TreeGrafter"/>
</dbReference>
<dbReference type="GO" id="GO:0006338">
    <property type="term" value="P:chromatin remodeling"/>
    <property type="evidence" value="ECO:0007669"/>
    <property type="project" value="TreeGrafter"/>
</dbReference>